<evidence type="ECO:0000313" key="5">
    <source>
        <dbReference type="EMBL" id="GAG60001.1"/>
    </source>
</evidence>
<dbReference type="InterPro" id="IPR015421">
    <property type="entry name" value="PyrdxlP-dep_Trfase_major"/>
</dbReference>
<evidence type="ECO:0000256" key="2">
    <source>
        <dbReference type="ARBA" id="ARBA00022576"/>
    </source>
</evidence>
<keyword evidence="2" id="KW-0032">Aminotransferase</keyword>
<dbReference type="PANTHER" id="PTHR42790:SF19">
    <property type="entry name" value="KYNURENINE_ALPHA-AMINOADIPATE AMINOTRANSFERASE, MITOCHONDRIAL"/>
    <property type="match status" value="1"/>
</dbReference>
<gene>
    <name evidence="5" type="ORF">S01H4_03874</name>
</gene>
<dbReference type="Gene3D" id="3.90.1150.10">
    <property type="entry name" value="Aspartate Aminotransferase, domain 1"/>
    <property type="match status" value="1"/>
</dbReference>
<sequence length="153" mass="17574">MAPHPILEKIMLGVQSTILCVSAFTQRIAYEYFSDPSWYENIGQFISIYSRRRDIMIKTLEDTFPQSASWSKPKGGFFIWLKLPEYLNTKEILADAVRNKVAYVPGSGFYADDRGLSEARLAFCTENTERIEKGIKILSGIVKEKIKLYKSFK</sequence>
<dbReference type="Gene3D" id="3.40.640.10">
    <property type="entry name" value="Type I PLP-dependent aspartate aminotransferase-like (Major domain)"/>
    <property type="match status" value="1"/>
</dbReference>
<keyword evidence="4" id="KW-0663">Pyridoxal phosphate</keyword>
<protein>
    <recommendedName>
        <fullName evidence="6">Aminotransferase class I/classII domain-containing protein</fullName>
    </recommendedName>
</protein>
<comment type="cofactor">
    <cofactor evidence="1">
        <name>pyridoxal 5'-phosphate</name>
        <dbReference type="ChEBI" id="CHEBI:597326"/>
    </cofactor>
</comment>
<dbReference type="SUPFAM" id="SSF53383">
    <property type="entry name" value="PLP-dependent transferases"/>
    <property type="match status" value="1"/>
</dbReference>
<name>X1AJ84_9ZZZZ</name>
<evidence type="ECO:0000256" key="3">
    <source>
        <dbReference type="ARBA" id="ARBA00022679"/>
    </source>
</evidence>
<comment type="caution">
    <text evidence="5">The sequence shown here is derived from an EMBL/GenBank/DDBJ whole genome shotgun (WGS) entry which is preliminary data.</text>
</comment>
<dbReference type="EMBL" id="BART01000987">
    <property type="protein sequence ID" value="GAG60001.1"/>
    <property type="molecule type" value="Genomic_DNA"/>
</dbReference>
<reference evidence="5" key="1">
    <citation type="journal article" date="2014" name="Front. Microbiol.">
        <title>High frequency of phylogenetically diverse reductive dehalogenase-homologous genes in deep subseafloor sedimentary metagenomes.</title>
        <authorList>
            <person name="Kawai M."/>
            <person name="Futagami T."/>
            <person name="Toyoda A."/>
            <person name="Takaki Y."/>
            <person name="Nishi S."/>
            <person name="Hori S."/>
            <person name="Arai W."/>
            <person name="Tsubouchi T."/>
            <person name="Morono Y."/>
            <person name="Uchiyama I."/>
            <person name="Ito T."/>
            <person name="Fujiyama A."/>
            <person name="Inagaki F."/>
            <person name="Takami H."/>
        </authorList>
    </citation>
    <scope>NUCLEOTIDE SEQUENCE</scope>
    <source>
        <strain evidence="5">Expedition CK06-06</strain>
    </source>
</reference>
<accession>X1AJ84</accession>
<dbReference type="InterPro" id="IPR050859">
    <property type="entry name" value="Class-I_PLP-dep_aminotransf"/>
</dbReference>
<dbReference type="GO" id="GO:1901605">
    <property type="term" value="P:alpha-amino acid metabolic process"/>
    <property type="evidence" value="ECO:0007669"/>
    <property type="project" value="TreeGrafter"/>
</dbReference>
<proteinExistence type="predicted"/>
<organism evidence="5">
    <name type="scientific">marine sediment metagenome</name>
    <dbReference type="NCBI Taxonomy" id="412755"/>
    <lineage>
        <taxon>unclassified sequences</taxon>
        <taxon>metagenomes</taxon>
        <taxon>ecological metagenomes</taxon>
    </lineage>
</organism>
<evidence type="ECO:0000256" key="1">
    <source>
        <dbReference type="ARBA" id="ARBA00001933"/>
    </source>
</evidence>
<dbReference type="InterPro" id="IPR015422">
    <property type="entry name" value="PyrdxlP-dep_Trfase_small"/>
</dbReference>
<evidence type="ECO:0008006" key="6">
    <source>
        <dbReference type="Google" id="ProtNLM"/>
    </source>
</evidence>
<keyword evidence="3" id="KW-0808">Transferase</keyword>
<dbReference type="GO" id="GO:0008483">
    <property type="term" value="F:transaminase activity"/>
    <property type="evidence" value="ECO:0007669"/>
    <property type="project" value="UniProtKB-KW"/>
</dbReference>
<dbReference type="InterPro" id="IPR015424">
    <property type="entry name" value="PyrdxlP-dep_Trfase"/>
</dbReference>
<dbReference type="AlphaFoldDB" id="X1AJ84"/>
<evidence type="ECO:0000256" key="4">
    <source>
        <dbReference type="ARBA" id="ARBA00022898"/>
    </source>
</evidence>
<dbReference type="PANTHER" id="PTHR42790">
    <property type="entry name" value="AMINOTRANSFERASE"/>
    <property type="match status" value="1"/>
</dbReference>